<keyword evidence="5" id="KW-0677">Repeat</keyword>
<evidence type="ECO:0000256" key="5">
    <source>
        <dbReference type="ARBA" id="ARBA00022737"/>
    </source>
</evidence>
<feature type="repeat" description="Solcar" evidence="9">
    <location>
        <begin position="122"/>
        <end position="206"/>
    </location>
</feature>
<dbReference type="KEGG" id="csl:COCSUDRAFT_28932"/>
<evidence type="ECO:0000256" key="8">
    <source>
        <dbReference type="ARBA" id="ARBA00023136"/>
    </source>
</evidence>
<evidence type="ECO:0000256" key="10">
    <source>
        <dbReference type="RuleBase" id="RU000488"/>
    </source>
</evidence>
<dbReference type="PRINTS" id="PR00926">
    <property type="entry name" value="MITOCARRIER"/>
</dbReference>
<comment type="similarity">
    <text evidence="2 10">Belongs to the mitochondrial carrier (TC 2.A.29) family.</text>
</comment>
<dbReference type="OrthoDB" id="276989at2759"/>
<dbReference type="SUPFAM" id="SSF103506">
    <property type="entry name" value="Mitochondrial carrier"/>
    <property type="match status" value="1"/>
</dbReference>
<evidence type="ECO:0000256" key="4">
    <source>
        <dbReference type="ARBA" id="ARBA00022692"/>
    </source>
</evidence>
<evidence type="ECO:0000256" key="3">
    <source>
        <dbReference type="ARBA" id="ARBA00022448"/>
    </source>
</evidence>
<dbReference type="Gene3D" id="1.50.40.10">
    <property type="entry name" value="Mitochondrial carrier domain"/>
    <property type="match status" value="2"/>
</dbReference>
<dbReference type="PANTHER" id="PTHR45758">
    <property type="entry name" value="MITOFERRIN-1-RELATED"/>
    <property type="match status" value="1"/>
</dbReference>
<comment type="subcellular location">
    <subcellularLocation>
        <location evidence="1">Mitochondrion membrane</location>
        <topology evidence="1">Multi-pass membrane protein</topology>
    </subcellularLocation>
</comment>
<dbReference type="PROSITE" id="PS50920">
    <property type="entry name" value="SOLCAR"/>
    <property type="match status" value="3"/>
</dbReference>
<evidence type="ECO:0000256" key="2">
    <source>
        <dbReference type="ARBA" id="ARBA00006375"/>
    </source>
</evidence>
<dbReference type="STRING" id="574566.I0YYZ0"/>
<keyword evidence="4 9" id="KW-0812">Transmembrane</keyword>
<evidence type="ECO:0000256" key="7">
    <source>
        <dbReference type="ARBA" id="ARBA00023128"/>
    </source>
</evidence>
<evidence type="ECO:0000256" key="9">
    <source>
        <dbReference type="PROSITE-ProRule" id="PRU00282"/>
    </source>
</evidence>
<feature type="repeat" description="Solcar" evidence="9">
    <location>
        <begin position="215"/>
        <end position="305"/>
    </location>
</feature>
<gene>
    <name evidence="11" type="ORF">COCSUDRAFT_28932</name>
</gene>
<dbReference type="eggNOG" id="KOG0760">
    <property type="taxonomic scope" value="Eukaryota"/>
</dbReference>
<dbReference type="PANTHER" id="PTHR45758:SF4">
    <property type="entry name" value="MITOFERRIN-1"/>
    <property type="match status" value="1"/>
</dbReference>
<keyword evidence="7" id="KW-0496">Mitochondrion</keyword>
<dbReference type="Proteomes" id="UP000007264">
    <property type="component" value="Unassembled WGS sequence"/>
</dbReference>
<evidence type="ECO:0000256" key="1">
    <source>
        <dbReference type="ARBA" id="ARBA00004225"/>
    </source>
</evidence>
<organism evidence="11 12">
    <name type="scientific">Coccomyxa subellipsoidea (strain C-169)</name>
    <name type="common">Green microalga</name>
    <dbReference type="NCBI Taxonomy" id="574566"/>
    <lineage>
        <taxon>Eukaryota</taxon>
        <taxon>Viridiplantae</taxon>
        <taxon>Chlorophyta</taxon>
        <taxon>core chlorophytes</taxon>
        <taxon>Trebouxiophyceae</taxon>
        <taxon>Trebouxiophyceae incertae sedis</taxon>
        <taxon>Coccomyxaceae</taxon>
        <taxon>Coccomyxa</taxon>
        <taxon>Coccomyxa subellipsoidea</taxon>
    </lineage>
</organism>
<reference evidence="11 12" key="1">
    <citation type="journal article" date="2012" name="Genome Biol.">
        <title>The genome of the polar eukaryotic microalga coccomyxa subellipsoidea reveals traits of cold adaptation.</title>
        <authorList>
            <person name="Blanc G."/>
            <person name="Agarkova I."/>
            <person name="Grimwood J."/>
            <person name="Kuo A."/>
            <person name="Brueggeman A."/>
            <person name="Dunigan D."/>
            <person name="Gurnon J."/>
            <person name="Ladunga I."/>
            <person name="Lindquist E."/>
            <person name="Lucas S."/>
            <person name="Pangilinan J."/>
            <person name="Proschold T."/>
            <person name="Salamov A."/>
            <person name="Schmutz J."/>
            <person name="Weeks D."/>
            <person name="Yamada T."/>
            <person name="Claverie J.M."/>
            <person name="Grigoriev I."/>
            <person name="Van Etten J."/>
            <person name="Lomsadze A."/>
            <person name="Borodovsky M."/>
        </authorList>
    </citation>
    <scope>NUCLEOTIDE SEQUENCE [LARGE SCALE GENOMIC DNA]</scope>
    <source>
        <strain evidence="11 12">C-169</strain>
    </source>
</reference>
<proteinExistence type="inferred from homology"/>
<dbReference type="EMBL" id="AGSI01000007">
    <property type="protein sequence ID" value="EIE23609.1"/>
    <property type="molecule type" value="Genomic_DNA"/>
</dbReference>
<dbReference type="GO" id="GO:0048250">
    <property type="term" value="P:iron import into the mitochondrion"/>
    <property type="evidence" value="ECO:0007669"/>
    <property type="project" value="TreeGrafter"/>
</dbReference>
<keyword evidence="3 10" id="KW-0813">Transport</keyword>
<dbReference type="InterPro" id="IPR002067">
    <property type="entry name" value="MCP"/>
</dbReference>
<evidence type="ECO:0000313" key="11">
    <source>
        <dbReference type="EMBL" id="EIE23609.1"/>
    </source>
</evidence>
<evidence type="ECO:0000313" key="12">
    <source>
        <dbReference type="Proteomes" id="UP000007264"/>
    </source>
</evidence>
<dbReference type="Pfam" id="PF00153">
    <property type="entry name" value="Mito_carr"/>
    <property type="match status" value="3"/>
</dbReference>
<keyword evidence="8 9" id="KW-0472">Membrane</keyword>
<name>I0YYZ0_COCSC</name>
<keyword evidence="12" id="KW-1185">Reference proteome</keyword>
<sequence length="316" mass="33500">MSGPFTPEFEGEVPAPGASFLAHSLAGAAAGMAETAVMYPLDTVKTRMQAAVVTHAEKGIATVRSGNLGLSGMLAQIVREEGARGLYKGFTAATAGAGPAHALYYAVYELTKRELGANRGGHRPVSVAAAGVAATVVNDAVMTPADVVKQRLQVDRGRYKGVLDCTMRIWQEEGITAFYRSYPATLLANVPWTILHFPIYESSKKLLAPGREGQEGTAVQLAAGGLAGGLAAALTTPFDVVKTRLQLGSNGPIPTRRAVNVFAIMRQMAREEGSGALWRGWQPRTLWHAPAAAICWATYEAMKRFLGVNVSHVHSG</sequence>
<comment type="caution">
    <text evidence="11">The sequence shown here is derived from an EMBL/GenBank/DDBJ whole genome shotgun (WGS) entry which is preliminary data.</text>
</comment>
<feature type="repeat" description="Solcar" evidence="9">
    <location>
        <begin position="18"/>
        <end position="114"/>
    </location>
</feature>
<dbReference type="InterPro" id="IPR023395">
    <property type="entry name" value="MCP_dom_sf"/>
</dbReference>
<protein>
    <submittedName>
        <fullName evidence="11">Mitochondrial carrier</fullName>
    </submittedName>
</protein>
<accession>I0YYZ0</accession>
<keyword evidence="6" id="KW-1133">Transmembrane helix</keyword>
<dbReference type="GO" id="GO:0015093">
    <property type="term" value="F:ferrous iron transmembrane transporter activity"/>
    <property type="evidence" value="ECO:0007669"/>
    <property type="project" value="TreeGrafter"/>
</dbReference>
<dbReference type="InterPro" id="IPR018108">
    <property type="entry name" value="MCP_transmembrane"/>
</dbReference>
<evidence type="ECO:0000256" key="6">
    <source>
        <dbReference type="ARBA" id="ARBA00022989"/>
    </source>
</evidence>
<dbReference type="GO" id="GO:0031966">
    <property type="term" value="C:mitochondrial membrane"/>
    <property type="evidence" value="ECO:0007669"/>
    <property type="project" value="UniProtKB-SubCell"/>
</dbReference>
<dbReference type="RefSeq" id="XP_005648153.1">
    <property type="nucleotide sequence ID" value="XM_005648096.1"/>
</dbReference>
<dbReference type="GeneID" id="17041601"/>
<dbReference type="AlphaFoldDB" id="I0YYZ0"/>